<keyword evidence="3" id="KW-1185">Reference proteome</keyword>
<feature type="region of interest" description="Disordered" evidence="1">
    <location>
        <begin position="281"/>
        <end position="317"/>
    </location>
</feature>
<dbReference type="AlphaFoldDB" id="A0A150H2R9"/>
<feature type="compositionally biased region" description="Gly residues" evidence="1">
    <location>
        <begin position="228"/>
        <end position="239"/>
    </location>
</feature>
<feature type="compositionally biased region" description="Pro residues" evidence="1">
    <location>
        <begin position="288"/>
        <end position="298"/>
    </location>
</feature>
<name>A0A150H2R9_GONPE</name>
<feature type="region of interest" description="Disordered" evidence="1">
    <location>
        <begin position="142"/>
        <end position="265"/>
    </location>
</feature>
<feature type="compositionally biased region" description="Low complexity" evidence="1">
    <location>
        <begin position="240"/>
        <end position="252"/>
    </location>
</feature>
<accession>A0A150H2R9</accession>
<gene>
    <name evidence="2" type="ORF">GPECTOR_1g426</name>
</gene>
<organism evidence="2 3">
    <name type="scientific">Gonium pectorale</name>
    <name type="common">Green alga</name>
    <dbReference type="NCBI Taxonomy" id="33097"/>
    <lineage>
        <taxon>Eukaryota</taxon>
        <taxon>Viridiplantae</taxon>
        <taxon>Chlorophyta</taxon>
        <taxon>core chlorophytes</taxon>
        <taxon>Chlorophyceae</taxon>
        <taxon>CS clade</taxon>
        <taxon>Chlamydomonadales</taxon>
        <taxon>Volvocaceae</taxon>
        <taxon>Gonium</taxon>
    </lineage>
</organism>
<dbReference type="EMBL" id="LSYV01000002">
    <property type="protein sequence ID" value="KXZ56476.1"/>
    <property type="molecule type" value="Genomic_DNA"/>
</dbReference>
<sequence length="372" mass="34616">MRLEQQYLALAAGQQPAAAAGTAAAAGGPAAATATGGGGARLLSGRSALSPVQADILSRRYEELRSRHSAVCEENAALRRSLAALRSVAPELVASLEFPLMPAGSGAAAAAPEAMEPPAASGIDGPAAAAGAVGLTVAGTLRPGTAGRVRPQSGGGGGSDAGAASSPPPPPGPPSPGGLSPLRRGVGASGARPPSAATYALRAGGGGPGLPGYSPAKRPLSSRPSGSSAGGSPSGGPWTGGSSPAAAAAAVASPPPPLMAVGSGGLSAATGVALDGVGSAEGVGAAAAPPPPSPPPPGAASTALAAPLVGGGGAGSPWRLSAALSGRGSATTSMDLTLAGLTSGPPLEVTATRVVGTPSRPGSAYPPPGRRA</sequence>
<evidence type="ECO:0000313" key="2">
    <source>
        <dbReference type="EMBL" id="KXZ56476.1"/>
    </source>
</evidence>
<feature type="compositionally biased region" description="Pro residues" evidence="1">
    <location>
        <begin position="166"/>
        <end position="176"/>
    </location>
</feature>
<protein>
    <submittedName>
        <fullName evidence="2">Uncharacterized protein</fullName>
    </submittedName>
</protein>
<reference evidence="3" key="1">
    <citation type="journal article" date="2016" name="Nat. Commun.">
        <title>The Gonium pectorale genome demonstrates co-option of cell cycle regulation during the evolution of multicellularity.</title>
        <authorList>
            <person name="Hanschen E.R."/>
            <person name="Marriage T.N."/>
            <person name="Ferris P.J."/>
            <person name="Hamaji T."/>
            <person name="Toyoda A."/>
            <person name="Fujiyama A."/>
            <person name="Neme R."/>
            <person name="Noguchi H."/>
            <person name="Minakuchi Y."/>
            <person name="Suzuki M."/>
            <person name="Kawai-Toyooka H."/>
            <person name="Smith D.R."/>
            <person name="Sparks H."/>
            <person name="Anderson J."/>
            <person name="Bakaric R."/>
            <person name="Luria V."/>
            <person name="Karger A."/>
            <person name="Kirschner M.W."/>
            <person name="Durand P.M."/>
            <person name="Michod R.E."/>
            <person name="Nozaki H."/>
            <person name="Olson B.J."/>
        </authorList>
    </citation>
    <scope>NUCLEOTIDE SEQUENCE [LARGE SCALE GENOMIC DNA]</scope>
    <source>
        <strain evidence="3">NIES-2863</strain>
    </source>
</reference>
<dbReference type="Proteomes" id="UP000075714">
    <property type="component" value="Unassembled WGS sequence"/>
</dbReference>
<feature type="compositionally biased region" description="Low complexity" evidence="1">
    <location>
        <begin position="299"/>
        <end position="308"/>
    </location>
</feature>
<comment type="caution">
    <text evidence="2">The sequence shown here is derived from an EMBL/GenBank/DDBJ whole genome shotgun (WGS) entry which is preliminary data.</text>
</comment>
<proteinExistence type="predicted"/>
<evidence type="ECO:0000256" key="1">
    <source>
        <dbReference type="SAM" id="MobiDB-lite"/>
    </source>
</evidence>
<evidence type="ECO:0000313" key="3">
    <source>
        <dbReference type="Proteomes" id="UP000075714"/>
    </source>
</evidence>
<feature type="region of interest" description="Disordered" evidence="1">
    <location>
        <begin position="353"/>
        <end position="372"/>
    </location>
</feature>